<gene>
    <name evidence="4" type="ORF">GSLYS_00001463001</name>
</gene>
<feature type="region of interest" description="Disordered" evidence="2">
    <location>
        <begin position="355"/>
        <end position="392"/>
    </location>
</feature>
<dbReference type="Pfam" id="PF02926">
    <property type="entry name" value="THUMP"/>
    <property type="match status" value="1"/>
</dbReference>
<dbReference type="EMBL" id="CAXITT010000015">
    <property type="protein sequence ID" value="CAL1527286.1"/>
    <property type="molecule type" value="Genomic_DNA"/>
</dbReference>
<sequence>MASIERKGKKRSKSFYRKCAYGGKKSRIGGNILEPGIKGFLVMCNNDEKSAVRECYNIFNEYADQLYGPDQTNKQPVNVDESKEDSDCDDLEKALKQEVDGLKDTVSKPKRFQNVMANAKNCVFIRTTLEDPVKLVTTVMDDIAKKRINKARYAARILPILETCKAHAEDIQKCVKKVLSPIFSTENPKVFSTYTILYKARNNNGTTCNKTDVISSITKLLNEINPDIKFSWTNYQAAVLVEIVRTVCCVGFAPDYVRYRKYNLQQLQQGEKFDSSKGDSVEVFHKPDNKINDGLKANEHSANDLAGKPNTSPTLCSATDVETISTEICNIEETEPKMQYTKNLEKTQSQDHVVSEEEQIHSVTHNSQSYQDSKIVEIDDMDKNKSLENDVS</sequence>
<keyword evidence="1" id="KW-0694">RNA-binding</keyword>
<evidence type="ECO:0000259" key="3">
    <source>
        <dbReference type="PROSITE" id="PS51165"/>
    </source>
</evidence>
<evidence type="ECO:0000256" key="2">
    <source>
        <dbReference type="SAM" id="MobiDB-lite"/>
    </source>
</evidence>
<comment type="caution">
    <text evidence="4">The sequence shown here is derived from an EMBL/GenBank/DDBJ whole genome shotgun (WGS) entry which is preliminary data.</text>
</comment>
<dbReference type="PANTHER" id="PTHR13452">
    <property type="entry name" value="THUMP DOMAIN CONTAINING PROTEIN 1-RELATED"/>
    <property type="match status" value="1"/>
</dbReference>
<dbReference type="Gene3D" id="3.30.2300.10">
    <property type="entry name" value="THUMP superfamily"/>
    <property type="match status" value="1"/>
</dbReference>
<dbReference type="InterPro" id="IPR040183">
    <property type="entry name" value="THUMPD1-like"/>
</dbReference>
<reference evidence="4 5" key="1">
    <citation type="submission" date="2024-04" db="EMBL/GenBank/DDBJ databases">
        <authorList>
            <consortium name="Genoscope - CEA"/>
            <person name="William W."/>
        </authorList>
    </citation>
    <scope>NUCLEOTIDE SEQUENCE [LARGE SCALE GENOMIC DNA]</scope>
</reference>
<dbReference type="PROSITE" id="PS51165">
    <property type="entry name" value="THUMP"/>
    <property type="match status" value="1"/>
</dbReference>
<dbReference type="CDD" id="cd11717">
    <property type="entry name" value="THUMP_THUMPD1_like"/>
    <property type="match status" value="1"/>
</dbReference>
<dbReference type="SUPFAM" id="SSF143437">
    <property type="entry name" value="THUMP domain-like"/>
    <property type="match status" value="1"/>
</dbReference>
<dbReference type="PANTHER" id="PTHR13452:SF10">
    <property type="entry name" value="THUMP DOMAIN-CONTAINING PROTEIN 1"/>
    <property type="match status" value="1"/>
</dbReference>
<proteinExistence type="predicted"/>
<evidence type="ECO:0000313" key="4">
    <source>
        <dbReference type="EMBL" id="CAL1527286.1"/>
    </source>
</evidence>
<dbReference type="Proteomes" id="UP001497497">
    <property type="component" value="Unassembled WGS sequence"/>
</dbReference>
<dbReference type="GO" id="GO:0003723">
    <property type="term" value="F:RNA binding"/>
    <property type="evidence" value="ECO:0007669"/>
    <property type="project" value="UniProtKB-UniRule"/>
</dbReference>
<feature type="compositionally biased region" description="Polar residues" evidence="2">
    <location>
        <begin position="361"/>
        <end position="372"/>
    </location>
</feature>
<feature type="compositionally biased region" description="Basic and acidic residues" evidence="2">
    <location>
        <begin position="374"/>
        <end position="392"/>
    </location>
</feature>
<evidence type="ECO:0000256" key="1">
    <source>
        <dbReference type="PROSITE-ProRule" id="PRU00529"/>
    </source>
</evidence>
<dbReference type="InterPro" id="IPR004114">
    <property type="entry name" value="THUMP_dom"/>
</dbReference>
<protein>
    <recommendedName>
        <fullName evidence="3">THUMP domain-containing protein</fullName>
    </recommendedName>
</protein>
<evidence type="ECO:0000313" key="5">
    <source>
        <dbReference type="Proteomes" id="UP001497497"/>
    </source>
</evidence>
<organism evidence="4 5">
    <name type="scientific">Lymnaea stagnalis</name>
    <name type="common">Great pond snail</name>
    <name type="synonym">Helix stagnalis</name>
    <dbReference type="NCBI Taxonomy" id="6523"/>
    <lineage>
        <taxon>Eukaryota</taxon>
        <taxon>Metazoa</taxon>
        <taxon>Spiralia</taxon>
        <taxon>Lophotrochozoa</taxon>
        <taxon>Mollusca</taxon>
        <taxon>Gastropoda</taxon>
        <taxon>Heterobranchia</taxon>
        <taxon>Euthyneura</taxon>
        <taxon>Panpulmonata</taxon>
        <taxon>Hygrophila</taxon>
        <taxon>Lymnaeoidea</taxon>
        <taxon>Lymnaeidae</taxon>
        <taxon>Lymnaea</taxon>
    </lineage>
</organism>
<accession>A0AAV2H1N5</accession>
<feature type="domain" description="THUMP" evidence="3">
    <location>
        <begin position="142"/>
        <end position="254"/>
    </location>
</feature>
<dbReference type="GO" id="GO:0006400">
    <property type="term" value="P:tRNA modification"/>
    <property type="evidence" value="ECO:0007669"/>
    <property type="project" value="InterPro"/>
</dbReference>
<dbReference type="AlphaFoldDB" id="A0AAV2H1N5"/>
<name>A0AAV2H1N5_LYMST</name>
<keyword evidence="5" id="KW-1185">Reference proteome</keyword>